<dbReference type="PANTHER" id="PTHR36898:SF1">
    <property type="entry name" value="OS04G0250700 PROTEIN"/>
    <property type="match status" value="1"/>
</dbReference>
<dbReference type="Gene3D" id="1.10.60.30">
    <property type="entry name" value="PSPTO4464-like domains"/>
    <property type="match status" value="1"/>
</dbReference>
<protein>
    <submittedName>
        <fullName evidence="2">Uncharacterized protein</fullName>
    </submittedName>
</protein>
<proteinExistence type="predicted"/>
<keyword evidence="3" id="KW-1185">Reference proteome</keyword>
<evidence type="ECO:0000313" key="2">
    <source>
        <dbReference type="EMBL" id="KAK9164490.1"/>
    </source>
</evidence>
<dbReference type="EMBL" id="JBBNAF010000002">
    <property type="protein sequence ID" value="KAK9164490.1"/>
    <property type="molecule type" value="Genomic_DNA"/>
</dbReference>
<dbReference type="Pfam" id="PF04751">
    <property type="entry name" value="DarP"/>
    <property type="match status" value="1"/>
</dbReference>
<name>A0AAP0L7B6_9MAGN</name>
<dbReference type="CDD" id="cd16331">
    <property type="entry name" value="YjgA-like"/>
    <property type="match status" value="1"/>
</dbReference>
<feature type="compositionally biased region" description="Acidic residues" evidence="1">
    <location>
        <begin position="100"/>
        <end position="110"/>
    </location>
</feature>
<dbReference type="PANTHER" id="PTHR36898">
    <property type="entry name" value="OSJNBB0026I12.6 PROTEIN"/>
    <property type="match status" value="1"/>
</dbReference>
<feature type="region of interest" description="Disordered" evidence="1">
    <location>
        <begin position="92"/>
        <end position="126"/>
    </location>
</feature>
<dbReference type="SUPFAM" id="SSF158710">
    <property type="entry name" value="PSPTO4464-like"/>
    <property type="match status" value="1"/>
</dbReference>
<sequence>MGLQQLHFHSLNQKHRWEESNRTNERTIMAHQVARLVRAQHLHQSIALLHHLCSPIIAIKTVVRDHRRFSFSSISSSRRGIDFRSRSLKLRQNPVHSDTNEDEDEDESESELPTKKSRNQKKREAKRAVKWGMDLATFTAPQIKQILKLASLDRDVFEALVLVKRMGTDVREGRRRQFNYIGRLLREVEPDLMDALIQAMKDGDHSKLQTISNTDWIMEDDDEELDDAESEAEEWSVLRGDVWLRHLARDRVTTSIRLLDGLRA</sequence>
<evidence type="ECO:0000256" key="1">
    <source>
        <dbReference type="SAM" id="MobiDB-lite"/>
    </source>
</evidence>
<reference evidence="2 3" key="1">
    <citation type="submission" date="2024-01" db="EMBL/GenBank/DDBJ databases">
        <title>Genome assemblies of Stephania.</title>
        <authorList>
            <person name="Yang L."/>
        </authorList>
    </citation>
    <scope>NUCLEOTIDE SEQUENCE [LARGE SCALE GENOMIC DNA]</scope>
    <source>
        <strain evidence="2">YNDBR</strain>
        <tissue evidence="2">Leaf</tissue>
    </source>
</reference>
<dbReference type="AlphaFoldDB" id="A0AAP0L7B6"/>
<dbReference type="InterPro" id="IPR006839">
    <property type="entry name" value="DarP"/>
</dbReference>
<organism evidence="2 3">
    <name type="scientific">Stephania yunnanensis</name>
    <dbReference type="NCBI Taxonomy" id="152371"/>
    <lineage>
        <taxon>Eukaryota</taxon>
        <taxon>Viridiplantae</taxon>
        <taxon>Streptophyta</taxon>
        <taxon>Embryophyta</taxon>
        <taxon>Tracheophyta</taxon>
        <taxon>Spermatophyta</taxon>
        <taxon>Magnoliopsida</taxon>
        <taxon>Ranunculales</taxon>
        <taxon>Menispermaceae</taxon>
        <taxon>Menispermoideae</taxon>
        <taxon>Cissampelideae</taxon>
        <taxon>Stephania</taxon>
    </lineage>
</organism>
<accession>A0AAP0L7B6</accession>
<dbReference type="InterPro" id="IPR023153">
    <property type="entry name" value="DarP_sf"/>
</dbReference>
<gene>
    <name evidence="2" type="ORF">Syun_005392</name>
</gene>
<evidence type="ECO:0000313" key="3">
    <source>
        <dbReference type="Proteomes" id="UP001420932"/>
    </source>
</evidence>
<feature type="compositionally biased region" description="Basic residues" evidence="1">
    <location>
        <begin position="115"/>
        <end position="126"/>
    </location>
</feature>
<comment type="caution">
    <text evidence="2">The sequence shown here is derived from an EMBL/GenBank/DDBJ whole genome shotgun (WGS) entry which is preliminary data.</text>
</comment>
<dbReference type="Proteomes" id="UP001420932">
    <property type="component" value="Unassembled WGS sequence"/>
</dbReference>